<evidence type="ECO:0000313" key="2">
    <source>
        <dbReference type="Proteomes" id="UP000008898"/>
    </source>
</evidence>
<gene>
    <name evidence="1" type="ordered locus">zobellia_4632</name>
</gene>
<keyword evidence="2" id="KW-1185">Reference proteome</keyword>
<organism evidence="1 2">
    <name type="scientific">Zobellia galactanivorans (strain DSM 12802 / CCUG 47099 / CIP 106680 / NCIMB 13871 / Dsij)</name>
    <dbReference type="NCBI Taxonomy" id="63186"/>
    <lineage>
        <taxon>Bacteria</taxon>
        <taxon>Pseudomonadati</taxon>
        <taxon>Bacteroidota</taxon>
        <taxon>Flavobacteriia</taxon>
        <taxon>Flavobacteriales</taxon>
        <taxon>Flavobacteriaceae</taxon>
        <taxon>Zobellia</taxon>
    </lineage>
</organism>
<sequence length="49" mass="5381">MTLGGKLDSNAIIGVGVKIFLEQGLSPQYLHLTNLFEPEPKVLRIDLTT</sequence>
<reference evidence="2" key="1">
    <citation type="submission" date="2009-07" db="EMBL/GenBank/DDBJ databases">
        <title>Complete genome sequence of Zobellia galactanivorans Dsij.</title>
        <authorList>
            <consortium name="Genoscope - CEA"/>
        </authorList>
    </citation>
    <scope>NUCLEOTIDE SEQUENCE [LARGE SCALE GENOMIC DNA]</scope>
    <source>
        <strain evidence="2">DSM 12802 / CCUG 47099 / CIP 106680 / NCIMB 13871 / Dsij</strain>
    </source>
</reference>
<dbReference type="HOGENOM" id="CLU_3142508_0_0_10"/>
<dbReference type="Proteomes" id="UP000008898">
    <property type="component" value="Chromosome"/>
</dbReference>
<dbReference type="EMBL" id="FP476056">
    <property type="protein sequence ID" value="CAZ98767.1"/>
    <property type="molecule type" value="Genomic_DNA"/>
</dbReference>
<dbReference type="KEGG" id="zga:ZOBELLIA_4632"/>
<protein>
    <submittedName>
        <fullName evidence="1">Uncharacterized protein</fullName>
    </submittedName>
</protein>
<reference evidence="1 2" key="2">
    <citation type="journal article" date="2012" name="Environ. Microbiol.">
        <title>Characterization of the first alginolytic operons in a marine bacterium: from their emergence in marine Flavobacteriia to their independent transfers to marine Proteobacteria and human gut Bacteroides.</title>
        <authorList>
            <person name="Thomas F."/>
            <person name="Barbeyron T."/>
            <person name="Tonon T."/>
            <person name="Genicot S."/>
            <person name="Czjzek M."/>
            <person name="Michel G."/>
        </authorList>
    </citation>
    <scope>NUCLEOTIDE SEQUENCE [LARGE SCALE GENOMIC DNA]</scope>
    <source>
        <strain evidence="2">DSM 12802 / CCUG 47099 / CIP 106680 / NCIMB 13871 / Dsij</strain>
    </source>
</reference>
<dbReference type="AlphaFoldDB" id="G0L4L2"/>
<evidence type="ECO:0000313" key="1">
    <source>
        <dbReference type="EMBL" id="CAZ98767.1"/>
    </source>
</evidence>
<proteinExistence type="predicted"/>
<accession>G0L4L2</accession>
<name>G0L4L2_ZOBGA</name>